<organism evidence="3 4">
    <name type="scientific">Callosobruchus maculatus</name>
    <name type="common">Southern cowpea weevil</name>
    <name type="synonym">Pulse bruchid</name>
    <dbReference type="NCBI Taxonomy" id="64391"/>
    <lineage>
        <taxon>Eukaryota</taxon>
        <taxon>Metazoa</taxon>
        <taxon>Ecdysozoa</taxon>
        <taxon>Arthropoda</taxon>
        <taxon>Hexapoda</taxon>
        <taxon>Insecta</taxon>
        <taxon>Pterygota</taxon>
        <taxon>Neoptera</taxon>
        <taxon>Endopterygota</taxon>
        <taxon>Coleoptera</taxon>
        <taxon>Polyphaga</taxon>
        <taxon>Cucujiformia</taxon>
        <taxon>Chrysomeloidea</taxon>
        <taxon>Chrysomelidae</taxon>
        <taxon>Bruchinae</taxon>
        <taxon>Bruchini</taxon>
        <taxon>Callosobruchus</taxon>
    </lineage>
</organism>
<feature type="compositionally biased region" description="Basic residues" evidence="1">
    <location>
        <begin position="200"/>
        <end position="209"/>
    </location>
</feature>
<dbReference type="AlphaFoldDB" id="A0A653DVK0"/>
<feature type="region of interest" description="Disordered" evidence="1">
    <location>
        <begin position="784"/>
        <end position="807"/>
    </location>
</feature>
<feature type="compositionally biased region" description="Polar residues" evidence="1">
    <location>
        <begin position="968"/>
        <end position="983"/>
    </location>
</feature>
<protein>
    <recommendedName>
        <fullName evidence="2">Smoothelin domain-containing protein</fullName>
    </recommendedName>
</protein>
<feature type="compositionally biased region" description="Polar residues" evidence="1">
    <location>
        <begin position="358"/>
        <end position="374"/>
    </location>
</feature>
<evidence type="ECO:0000256" key="1">
    <source>
        <dbReference type="SAM" id="MobiDB-lite"/>
    </source>
</evidence>
<feature type="domain" description="Smoothelin" evidence="2">
    <location>
        <begin position="34"/>
        <end position="73"/>
    </location>
</feature>
<feature type="compositionally biased region" description="Basic and acidic residues" evidence="1">
    <location>
        <begin position="794"/>
        <end position="805"/>
    </location>
</feature>
<feature type="compositionally biased region" description="Basic and acidic residues" evidence="1">
    <location>
        <begin position="1024"/>
        <end position="1033"/>
    </location>
</feature>
<dbReference type="Pfam" id="PF12510">
    <property type="entry name" value="Smoothelin"/>
    <property type="match status" value="1"/>
</dbReference>
<feature type="region of interest" description="Disordered" evidence="1">
    <location>
        <begin position="824"/>
        <end position="878"/>
    </location>
</feature>
<feature type="compositionally biased region" description="Low complexity" evidence="1">
    <location>
        <begin position="252"/>
        <end position="263"/>
    </location>
</feature>
<accession>A0A653DVK0</accession>
<evidence type="ECO:0000313" key="3">
    <source>
        <dbReference type="EMBL" id="VEN63361.1"/>
    </source>
</evidence>
<feature type="compositionally biased region" description="Basic and acidic residues" evidence="1">
    <location>
        <begin position="381"/>
        <end position="396"/>
    </location>
</feature>
<reference evidence="3 4" key="1">
    <citation type="submission" date="2019-01" db="EMBL/GenBank/DDBJ databases">
        <authorList>
            <person name="Sayadi A."/>
        </authorList>
    </citation>
    <scope>NUCLEOTIDE SEQUENCE [LARGE SCALE GENOMIC DNA]</scope>
</reference>
<dbReference type="EMBL" id="CAACVG010014571">
    <property type="protein sequence ID" value="VEN63361.1"/>
    <property type="molecule type" value="Genomic_DNA"/>
</dbReference>
<feature type="compositionally biased region" description="Low complexity" evidence="1">
    <location>
        <begin position="280"/>
        <end position="291"/>
    </location>
</feature>
<evidence type="ECO:0000313" key="4">
    <source>
        <dbReference type="Proteomes" id="UP000410492"/>
    </source>
</evidence>
<feature type="region of interest" description="Disordered" evidence="1">
    <location>
        <begin position="963"/>
        <end position="988"/>
    </location>
</feature>
<feature type="region of interest" description="Disordered" evidence="1">
    <location>
        <begin position="231"/>
        <end position="406"/>
    </location>
</feature>
<evidence type="ECO:0000259" key="2">
    <source>
        <dbReference type="Pfam" id="PF12510"/>
    </source>
</evidence>
<feature type="region of interest" description="Disordered" evidence="1">
    <location>
        <begin position="192"/>
        <end position="219"/>
    </location>
</feature>
<dbReference type="OrthoDB" id="6381429at2759"/>
<name>A0A653DVK0_CALMS</name>
<dbReference type="InterPro" id="IPR022189">
    <property type="entry name" value="SMTN"/>
</dbReference>
<proteinExistence type="predicted"/>
<dbReference type="Proteomes" id="UP000410492">
    <property type="component" value="Unassembled WGS sequence"/>
</dbReference>
<sequence length="1254" mass="140733">MARICLLQFSNWLSWILEGGKPVTKTRVFQHPITEEDLEHIWHEQTLRLLLEQSLDYEERRAIRARLRQVMAEQEACADLVEKATSLSQAGEQQSDQQSVGALDGESLLLPLLQGLLDAPDKEQLAADSGTESGEDQRGGLIAEVQNALEKLSFSLRDDSTDISPERRASLLQLVTKLQAGLATTTPKLERRLSSGPTRFRGRRGRQNRHTVGVSSEELADARKLMEQISLHELTPSTSENKVIRDLQKQNSESSVTSSSSYSKLGAKGPVKNATAKPFSSPSNSISNASSVAQTPTEHTPEQFEAAFGPPPESSELLEDAEGIRTAHKAVQQAAARKKGTSESETEDDSSTVKGLTVESSSIGSAPSPQQVNPIYSRPLDNSERPRSPSYEEKVSRFNTMSKKNKMKRANTIDIPKALLIYTDEDDSEYSEDEEQRRKNNYYALRGPIRVHNPVSKNPMPVLQPKTESDQKFLAFINKNNPNLENKTTPWVHTNKTSMWGNRFGNIKNKYENEPDRVPENAAKNFWKTQDDTVRTSNLIHGPKISRKSARNLQQMYEEKQRKKQENDQHVVTGSLTLKTEPERNYKLVPQPVPYNNFSHGAQSAFVALPKKVQTPTESTPKEIIKTELKDSRDHLYLYSPKPIQGQSQNSSTASSPVITSKPWIANAVEHGGRVLSMAAKKFETPPQQDAFPAKPRKLSKEINKAFVPQQTPPEKLTAPYIVKSTDQKNSTVRKLSDQYDNMGNKIEDKQQQKTHYVPPHRVPQTMDQNIQYTTKVTQSFIPNVPEPQSYYEQRPKENVRRTQSEKYQPFNVSDYAPVNYSITYDKPKPQPQPQPVHNYSKVEPKPQPVHNYHNSEPKPQPIFQHVPGKEDPQEQSYTSSFQFNINSKNPNQVPVQVIEPVVQPRRLEKQLSTESIHEYTAISSKVMKGPVSQQAVTVRQKSPMNRDQHDMVAAFQLKSALQKVGKSETSPPNKSPRNSVQYPSKPIVSPNNSFKYTAIVANSQTPSNSYKPTDNMSRDVQSRYKAGEDQRGFNKYYDPSEAPKPTVPVKSIKSKFEENCKMYGVVKPMQQQKPLGPIYNNVAPKPQTLITSDNRQGVVTSKFHIPVINVAPSSPLPSQAQVLSKSDSWHQICMANQVDGSPRSCSARAIVKSKSSHNLAVPKGQFEAGITKEELQQKKKTIEAYFSGNKSPEPQEKVVKRSINRIKTSEKRSAYRQGSGVVRSKTLPDIVCPELLDESNIDAAFEDLVKSSV</sequence>
<keyword evidence="4" id="KW-1185">Reference proteome</keyword>
<gene>
    <name evidence="3" type="ORF">CALMAC_LOCUS20203</name>
</gene>
<feature type="region of interest" description="Disordered" evidence="1">
    <location>
        <begin position="1024"/>
        <end position="1048"/>
    </location>
</feature>